<dbReference type="SUPFAM" id="SSF52058">
    <property type="entry name" value="L domain-like"/>
    <property type="match status" value="1"/>
</dbReference>
<dbReference type="InterPro" id="IPR016134">
    <property type="entry name" value="Dockerin_dom"/>
</dbReference>
<dbReference type="Pfam" id="PF23598">
    <property type="entry name" value="LRR_14"/>
    <property type="match status" value="1"/>
</dbReference>
<dbReference type="GO" id="GO:0005737">
    <property type="term" value="C:cytoplasm"/>
    <property type="evidence" value="ECO:0007669"/>
    <property type="project" value="TreeGrafter"/>
</dbReference>
<dbReference type="InterPro" id="IPR055414">
    <property type="entry name" value="LRR_R13L4/SHOC2-like"/>
</dbReference>
<protein>
    <recommendedName>
        <fullName evidence="3">Dockerin domain-containing protein</fullName>
    </recommendedName>
</protein>
<organism evidence="4">
    <name type="scientific">marine metagenome</name>
    <dbReference type="NCBI Taxonomy" id="408172"/>
    <lineage>
        <taxon>unclassified sequences</taxon>
        <taxon>metagenomes</taxon>
        <taxon>ecological metagenomes</taxon>
    </lineage>
</organism>
<dbReference type="Pfam" id="PF00560">
    <property type="entry name" value="LRR_1"/>
    <property type="match status" value="1"/>
</dbReference>
<dbReference type="GO" id="GO:0004553">
    <property type="term" value="F:hydrolase activity, hydrolyzing O-glycosyl compounds"/>
    <property type="evidence" value="ECO:0007669"/>
    <property type="project" value="InterPro"/>
</dbReference>
<evidence type="ECO:0000313" key="4">
    <source>
        <dbReference type="EMBL" id="SVD15426.1"/>
    </source>
</evidence>
<evidence type="ECO:0000256" key="1">
    <source>
        <dbReference type="ARBA" id="ARBA00022614"/>
    </source>
</evidence>
<dbReference type="InterPro" id="IPR003591">
    <property type="entry name" value="Leu-rich_rpt_typical-subtyp"/>
</dbReference>
<dbReference type="Gene3D" id="1.10.1330.10">
    <property type="entry name" value="Dockerin domain"/>
    <property type="match status" value="1"/>
</dbReference>
<dbReference type="InterPro" id="IPR032675">
    <property type="entry name" value="LRR_dom_sf"/>
</dbReference>
<name>A0A382T048_9ZZZZ</name>
<dbReference type="PANTHER" id="PTHR48051">
    <property type="match status" value="1"/>
</dbReference>
<accession>A0A382T048</accession>
<dbReference type="InterPro" id="IPR002105">
    <property type="entry name" value="Dockerin_1_rpt"/>
</dbReference>
<dbReference type="InterPro" id="IPR018247">
    <property type="entry name" value="EF_Hand_1_Ca_BS"/>
</dbReference>
<proteinExistence type="predicted"/>
<dbReference type="SMART" id="SM00365">
    <property type="entry name" value="LRR_SD22"/>
    <property type="match status" value="3"/>
</dbReference>
<evidence type="ECO:0000259" key="3">
    <source>
        <dbReference type="PROSITE" id="PS51766"/>
    </source>
</evidence>
<feature type="non-terminal residue" evidence="4">
    <location>
        <position position="1"/>
    </location>
</feature>
<gene>
    <name evidence="4" type="ORF">METZ01_LOCUS368280</name>
</gene>
<keyword evidence="2" id="KW-0677">Repeat</keyword>
<feature type="domain" description="Dockerin" evidence="3">
    <location>
        <begin position="254"/>
        <end position="306"/>
    </location>
</feature>
<evidence type="ECO:0000256" key="2">
    <source>
        <dbReference type="ARBA" id="ARBA00022737"/>
    </source>
</evidence>
<dbReference type="SMART" id="SM00369">
    <property type="entry name" value="LRR_TYP"/>
    <property type="match status" value="6"/>
</dbReference>
<dbReference type="SMART" id="SM00364">
    <property type="entry name" value="LRR_BAC"/>
    <property type="match status" value="6"/>
</dbReference>
<reference evidence="4" key="1">
    <citation type="submission" date="2018-05" db="EMBL/GenBank/DDBJ databases">
        <authorList>
            <person name="Lanie J.A."/>
            <person name="Ng W.-L."/>
            <person name="Kazmierczak K.M."/>
            <person name="Andrzejewski T.M."/>
            <person name="Davidsen T.M."/>
            <person name="Wayne K.J."/>
            <person name="Tettelin H."/>
            <person name="Glass J.I."/>
            <person name="Rusch D."/>
            <person name="Podicherti R."/>
            <person name="Tsui H.-C.T."/>
            <person name="Winkler M.E."/>
        </authorList>
    </citation>
    <scope>NUCLEOTIDE SEQUENCE</scope>
</reference>
<dbReference type="InterPro" id="IPR036439">
    <property type="entry name" value="Dockerin_dom_sf"/>
</dbReference>
<dbReference type="Gene3D" id="3.80.10.10">
    <property type="entry name" value="Ribonuclease Inhibitor"/>
    <property type="match status" value="1"/>
</dbReference>
<dbReference type="PROSITE" id="PS51450">
    <property type="entry name" value="LRR"/>
    <property type="match status" value="3"/>
</dbReference>
<dbReference type="PANTHER" id="PTHR48051:SF54">
    <property type="entry name" value="LEUCINE-RICH REPEAT-CONTAINING PROTEIN"/>
    <property type="match status" value="1"/>
</dbReference>
<dbReference type="CDD" id="cd14256">
    <property type="entry name" value="Dockerin_I"/>
    <property type="match status" value="1"/>
</dbReference>
<dbReference type="EMBL" id="UINC01132856">
    <property type="protein sequence ID" value="SVD15426.1"/>
    <property type="molecule type" value="Genomic_DNA"/>
</dbReference>
<dbReference type="AlphaFoldDB" id="A0A382T048"/>
<dbReference type="FunFam" id="3.80.10.10:FF:000041">
    <property type="entry name" value="LRR receptor-like serine/threonine-protein kinase ERECTA"/>
    <property type="match status" value="1"/>
</dbReference>
<dbReference type="PROSITE" id="PS51766">
    <property type="entry name" value="DOCKERIN"/>
    <property type="match status" value="1"/>
</dbReference>
<sequence length="306" mass="33812">IDGECYYQSDLDVLQDFIDNSQGGNNPPPSDLSPIELCSQVWIYGRLVNLYCSGDDLEQDESYIDFELDIPESIGNLTSLMSFGLEYNNLSSLPESIGNLTNLVGLLLHHNQLTSLPESIGNLTNLTGLDVDNNQLTSLPESIGNLTNLTRLLLPVNQLTSLPDNIGNLTNLTDLYLFSNNLTSIPESIGNLSSLELLWLQNNQLTGEIPESICDLSINFSYPNCFNISNNNLCPPYPECIEDYVGYQECIDCPDSIEGDIDGDGEVTILDIVLISNCILSNDCDECYDWNFDGSVDILDIILMIN</sequence>
<dbReference type="PROSITE" id="PS00018">
    <property type="entry name" value="EF_HAND_1"/>
    <property type="match status" value="1"/>
</dbReference>
<dbReference type="Pfam" id="PF00404">
    <property type="entry name" value="Dockerin_1"/>
    <property type="match status" value="1"/>
</dbReference>
<dbReference type="InterPro" id="IPR050216">
    <property type="entry name" value="LRR_domain-containing"/>
</dbReference>
<feature type="non-terminal residue" evidence="4">
    <location>
        <position position="306"/>
    </location>
</feature>
<dbReference type="GO" id="GO:0000272">
    <property type="term" value="P:polysaccharide catabolic process"/>
    <property type="evidence" value="ECO:0007669"/>
    <property type="project" value="InterPro"/>
</dbReference>
<keyword evidence="1" id="KW-0433">Leucine-rich repeat</keyword>
<dbReference type="InterPro" id="IPR001611">
    <property type="entry name" value="Leu-rich_rpt"/>
</dbReference>